<dbReference type="InterPro" id="IPR023166">
    <property type="entry name" value="BaiN-like_dom_sf"/>
</dbReference>
<evidence type="ECO:0000256" key="1">
    <source>
        <dbReference type="ARBA" id="ARBA00001974"/>
    </source>
</evidence>
<gene>
    <name evidence="6" type="ORF">N6H18_14055</name>
</gene>
<keyword evidence="3" id="KW-0274">FAD</keyword>
<dbReference type="RefSeq" id="WP_262308911.1">
    <property type="nucleotide sequence ID" value="NZ_CP106679.1"/>
</dbReference>
<dbReference type="InterPro" id="IPR004792">
    <property type="entry name" value="BaiN-like"/>
</dbReference>
<dbReference type="Gene3D" id="1.10.8.260">
    <property type="entry name" value="HI0933 insert domain-like"/>
    <property type="match status" value="1"/>
</dbReference>
<dbReference type="Pfam" id="PF22780">
    <property type="entry name" value="HI0933_like_1st"/>
    <property type="match status" value="1"/>
</dbReference>
<dbReference type="InterPro" id="IPR036188">
    <property type="entry name" value="FAD/NAD-bd_sf"/>
</dbReference>
<sequence length="405" mass="44785">MKVAVIGGGAAGFFAALSCKVAHTQAQVDILEASGKTLSKVKVSGGGRCNVTNGCESNADFLRFYPRGSKVLKKTFGHFDRLKTIDWFAQRGVELKTEADGRMFPVTNDSQTIIDCLRDEARKLGVEVVQNYRVSSITPTHRGFELFSKAGNRVYDYLIIAAGGNNKPESYDWLRQLGHAIIPPVPSLFTFNIPSEKKLTLLSGVAMTAATVKIQGTKLAEKGPLLVTHWGLSGPAALRLSAWGARILHDLNYQFSIQINWTQLDNEAQVRERLESVSAELDKKLVSNINPFDLPKRLWSYLLDRVEVDESKRWMEVAKKDRNRLINVLCNDVYKVEGKTTFKEEFVTCGGVDTAEVDFNTMESRQIKGLYFAGEVLDIDGVTGGFNFQAAWSTGYVAGLLGGKD</sequence>
<dbReference type="InterPro" id="IPR055178">
    <property type="entry name" value="RsdA/BaiN/AoA(So)-like_dom"/>
</dbReference>
<evidence type="ECO:0000259" key="5">
    <source>
        <dbReference type="Pfam" id="PF22780"/>
    </source>
</evidence>
<evidence type="ECO:0000313" key="7">
    <source>
        <dbReference type="Proteomes" id="UP001065174"/>
    </source>
</evidence>
<dbReference type="Gene3D" id="2.40.30.10">
    <property type="entry name" value="Translation factors"/>
    <property type="match status" value="1"/>
</dbReference>
<feature type="domain" description="RsdA/BaiN/AoA(So)-like Rossmann fold-like" evidence="4">
    <location>
        <begin position="2"/>
        <end position="399"/>
    </location>
</feature>
<dbReference type="PROSITE" id="PS51257">
    <property type="entry name" value="PROKAR_LIPOPROTEIN"/>
    <property type="match status" value="1"/>
</dbReference>
<comment type="cofactor">
    <cofactor evidence="1">
        <name>FAD</name>
        <dbReference type="ChEBI" id="CHEBI:57692"/>
    </cofactor>
</comment>
<dbReference type="Gene3D" id="3.50.50.60">
    <property type="entry name" value="FAD/NAD(P)-binding domain"/>
    <property type="match status" value="1"/>
</dbReference>
<protein>
    <submittedName>
        <fullName evidence="6">NAD(P)/FAD-dependent oxidoreductase</fullName>
    </submittedName>
</protein>
<accession>A0ABY6CLU5</accession>
<dbReference type="PANTHER" id="PTHR42887:SF2">
    <property type="entry name" value="OS12G0638800 PROTEIN"/>
    <property type="match status" value="1"/>
</dbReference>
<name>A0ABY6CLU5_9BACT</name>
<dbReference type="SUPFAM" id="SSF51905">
    <property type="entry name" value="FAD/NAD(P)-binding domain"/>
    <property type="match status" value="1"/>
</dbReference>
<dbReference type="Proteomes" id="UP001065174">
    <property type="component" value="Chromosome"/>
</dbReference>
<dbReference type="Pfam" id="PF03486">
    <property type="entry name" value="HI0933_like"/>
    <property type="match status" value="1"/>
</dbReference>
<evidence type="ECO:0000259" key="4">
    <source>
        <dbReference type="Pfam" id="PF03486"/>
    </source>
</evidence>
<keyword evidence="2" id="KW-0285">Flavoprotein</keyword>
<feature type="domain" description="RsdA/BaiN/AoA(So)-like insert" evidence="5">
    <location>
        <begin position="185"/>
        <end position="347"/>
    </location>
</feature>
<reference evidence="6" key="1">
    <citation type="submission" date="2022-09" db="EMBL/GenBank/DDBJ databases">
        <title>Comparative genomics and taxonomic characterization of three novel marine species of genus Reichenbachiella exhibiting antioxidant and polysaccharide degradation activities.</title>
        <authorList>
            <person name="Muhammad N."/>
            <person name="Lee Y.-J."/>
            <person name="Ko J."/>
            <person name="Kim S.-G."/>
        </authorList>
    </citation>
    <scope>NUCLEOTIDE SEQUENCE</scope>
    <source>
        <strain evidence="6">BKB1-1</strain>
    </source>
</reference>
<dbReference type="SUPFAM" id="SSF160996">
    <property type="entry name" value="HI0933 insert domain-like"/>
    <property type="match status" value="1"/>
</dbReference>
<evidence type="ECO:0000313" key="6">
    <source>
        <dbReference type="EMBL" id="UXP31472.1"/>
    </source>
</evidence>
<dbReference type="EMBL" id="CP106679">
    <property type="protein sequence ID" value="UXP31472.1"/>
    <property type="molecule type" value="Genomic_DNA"/>
</dbReference>
<proteinExistence type="predicted"/>
<dbReference type="InterPro" id="IPR057661">
    <property type="entry name" value="RsdA/BaiN/AoA(So)_Rossmann"/>
</dbReference>
<evidence type="ECO:0000256" key="2">
    <source>
        <dbReference type="ARBA" id="ARBA00022630"/>
    </source>
</evidence>
<organism evidence="6 7">
    <name type="scientific">Reichenbachiella agarivorans</name>
    <dbReference type="NCBI Taxonomy" id="2979464"/>
    <lineage>
        <taxon>Bacteria</taxon>
        <taxon>Pseudomonadati</taxon>
        <taxon>Bacteroidota</taxon>
        <taxon>Cytophagia</taxon>
        <taxon>Cytophagales</taxon>
        <taxon>Reichenbachiellaceae</taxon>
        <taxon>Reichenbachiella</taxon>
    </lineage>
</organism>
<dbReference type="PANTHER" id="PTHR42887">
    <property type="entry name" value="OS12G0638800 PROTEIN"/>
    <property type="match status" value="1"/>
</dbReference>
<evidence type="ECO:0000256" key="3">
    <source>
        <dbReference type="ARBA" id="ARBA00022827"/>
    </source>
</evidence>
<keyword evidence="7" id="KW-1185">Reference proteome</keyword>
<dbReference type="NCBIfam" id="TIGR00275">
    <property type="entry name" value="aminoacetone oxidase family FAD-binding enzyme"/>
    <property type="match status" value="1"/>
</dbReference>